<protein>
    <submittedName>
        <fullName evidence="2">Uncharacterized protein</fullName>
    </submittedName>
</protein>
<feature type="signal peptide" evidence="1">
    <location>
        <begin position="1"/>
        <end position="23"/>
    </location>
</feature>
<comment type="caution">
    <text evidence="2">The sequence shown here is derived from an EMBL/GenBank/DDBJ whole genome shotgun (WGS) entry which is preliminary data.</text>
</comment>
<accession>A0AAD5GF25</accession>
<dbReference type="EMBL" id="JAMZMK010008530">
    <property type="protein sequence ID" value="KAI7740037.1"/>
    <property type="molecule type" value="Genomic_DNA"/>
</dbReference>
<evidence type="ECO:0000313" key="3">
    <source>
        <dbReference type="Proteomes" id="UP001206925"/>
    </source>
</evidence>
<proteinExistence type="predicted"/>
<name>A0AAD5GF25_AMBAR</name>
<evidence type="ECO:0000313" key="2">
    <source>
        <dbReference type="EMBL" id="KAI7740037.1"/>
    </source>
</evidence>
<organism evidence="2 3">
    <name type="scientific">Ambrosia artemisiifolia</name>
    <name type="common">Common ragweed</name>
    <dbReference type="NCBI Taxonomy" id="4212"/>
    <lineage>
        <taxon>Eukaryota</taxon>
        <taxon>Viridiplantae</taxon>
        <taxon>Streptophyta</taxon>
        <taxon>Embryophyta</taxon>
        <taxon>Tracheophyta</taxon>
        <taxon>Spermatophyta</taxon>
        <taxon>Magnoliopsida</taxon>
        <taxon>eudicotyledons</taxon>
        <taxon>Gunneridae</taxon>
        <taxon>Pentapetalae</taxon>
        <taxon>asterids</taxon>
        <taxon>campanulids</taxon>
        <taxon>Asterales</taxon>
        <taxon>Asteraceae</taxon>
        <taxon>Asteroideae</taxon>
        <taxon>Heliantheae alliance</taxon>
        <taxon>Heliantheae</taxon>
        <taxon>Ambrosia</taxon>
    </lineage>
</organism>
<keyword evidence="1" id="KW-0732">Signal</keyword>
<sequence>MQPSSPAMLRLLYVGFDVWSTEAVVAVGVVQVNLSVFESYCCHLEREVSVGGGYHIEKTLRCAEEIKLPQTEESNSYWVHDFTFESCIDKSLNYCWRRIDCYTTTEISLQWQAGESPAKNVSFPYAEAIRVLTAKSIVNGILGPESSLGLIFVGKKVNIRVDYVRVQQFKGSNSRLLNEEYKL</sequence>
<reference evidence="2" key="1">
    <citation type="submission" date="2022-06" db="EMBL/GenBank/DDBJ databases">
        <title>Uncovering the hologenomic basis of an extraordinary plant invasion.</title>
        <authorList>
            <person name="Bieker V.C."/>
            <person name="Martin M.D."/>
            <person name="Gilbert T."/>
            <person name="Hodgins K."/>
            <person name="Battlay P."/>
            <person name="Petersen B."/>
            <person name="Wilson J."/>
        </authorList>
    </citation>
    <scope>NUCLEOTIDE SEQUENCE</scope>
    <source>
        <strain evidence="2">AA19_3_7</strain>
        <tissue evidence="2">Leaf</tissue>
    </source>
</reference>
<dbReference type="Proteomes" id="UP001206925">
    <property type="component" value="Unassembled WGS sequence"/>
</dbReference>
<keyword evidence="3" id="KW-1185">Reference proteome</keyword>
<feature type="chain" id="PRO_5041903126" evidence="1">
    <location>
        <begin position="24"/>
        <end position="183"/>
    </location>
</feature>
<evidence type="ECO:0000256" key="1">
    <source>
        <dbReference type="SAM" id="SignalP"/>
    </source>
</evidence>
<dbReference type="AlphaFoldDB" id="A0AAD5GF25"/>
<gene>
    <name evidence="2" type="ORF">M8C21_006213</name>
</gene>